<dbReference type="Proteomes" id="UP000265520">
    <property type="component" value="Unassembled WGS sequence"/>
</dbReference>
<name>A0A392TCV1_9FABA</name>
<evidence type="ECO:0000313" key="2">
    <source>
        <dbReference type="EMBL" id="MCI57775.1"/>
    </source>
</evidence>
<accession>A0A392TCV1</accession>
<dbReference type="EMBL" id="LXQA010534909">
    <property type="protein sequence ID" value="MCI57775.1"/>
    <property type="molecule type" value="Genomic_DNA"/>
</dbReference>
<evidence type="ECO:0000256" key="1">
    <source>
        <dbReference type="SAM" id="MobiDB-lite"/>
    </source>
</evidence>
<feature type="region of interest" description="Disordered" evidence="1">
    <location>
        <begin position="1"/>
        <end position="20"/>
    </location>
</feature>
<evidence type="ECO:0000313" key="3">
    <source>
        <dbReference type="Proteomes" id="UP000265520"/>
    </source>
</evidence>
<proteinExistence type="predicted"/>
<feature type="non-terminal residue" evidence="2">
    <location>
        <position position="1"/>
    </location>
</feature>
<sequence>YKLHQASEGADGDGKGSQTIDMIDPVTRLKLCAQSSGRKLL</sequence>
<reference evidence="2 3" key="1">
    <citation type="journal article" date="2018" name="Front. Plant Sci.">
        <title>Red Clover (Trifolium pratense) and Zigzag Clover (T. medium) - A Picture of Genomic Similarities and Differences.</title>
        <authorList>
            <person name="Dluhosova J."/>
            <person name="Istvanek J."/>
            <person name="Nedelnik J."/>
            <person name="Repkova J."/>
        </authorList>
    </citation>
    <scope>NUCLEOTIDE SEQUENCE [LARGE SCALE GENOMIC DNA]</scope>
    <source>
        <strain evidence="3">cv. 10/8</strain>
        <tissue evidence="2">Leaf</tissue>
    </source>
</reference>
<organism evidence="2 3">
    <name type="scientific">Trifolium medium</name>
    <dbReference type="NCBI Taxonomy" id="97028"/>
    <lineage>
        <taxon>Eukaryota</taxon>
        <taxon>Viridiplantae</taxon>
        <taxon>Streptophyta</taxon>
        <taxon>Embryophyta</taxon>
        <taxon>Tracheophyta</taxon>
        <taxon>Spermatophyta</taxon>
        <taxon>Magnoliopsida</taxon>
        <taxon>eudicotyledons</taxon>
        <taxon>Gunneridae</taxon>
        <taxon>Pentapetalae</taxon>
        <taxon>rosids</taxon>
        <taxon>fabids</taxon>
        <taxon>Fabales</taxon>
        <taxon>Fabaceae</taxon>
        <taxon>Papilionoideae</taxon>
        <taxon>50 kb inversion clade</taxon>
        <taxon>NPAAA clade</taxon>
        <taxon>Hologalegina</taxon>
        <taxon>IRL clade</taxon>
        <taxon>Trifolieae</taxon>
        <taxon>Trifolium</taxon>
    </lineage>
</organism>
<dbReference type="AlphaFoldDB" id="A0A392TCV1"/>
<comment type="caution">
    <text evidence="2">The sequence shown here is derived from an EMBL/GenBank/DDBJ whole genome shotgun (WGS) entry which is preliminary data.</text>
</comment>
<keyword evidence="3" id="KW-1185">Reference proteome</keyword>
<protein>
    <submittedName>
        <fullName evidence="2">Uncharacterized protein</fullName>
    </submittedName>
</protein>